<dbReference type="PANTHER" id="PTHR30543:SF21">
    <property type="entry name" value="NAD(P)H-DEPENDENT FMN REDUCTASE LOT6"/>
    <property type="match status" value="1"/>
</dbReference>
<dbReference type="Proteomes" id="UP000788419">
    <property type="component" value="Unassembled WGS sequence"/>
</dbReference>
<dbReference type="SUPFAM" id="SSF52218">
    <property type="entry name" value="Flavoproteins"/>
    <property type="match status" value="1"/>
</dbReference>
<feature type="domain" description="NADPH-dependent FMN reductase-like" evidence="3">
    <location>
        <begin position="3"/>
        <end position="150"/>
    </location>
</feature>
<sequence length="183" mass="19004">MTMKLLALSGSTRRDSWNTRLLHAAAAAAPAGAEVARAPDLAALPHFSEDIEAEAFARGPVATFVAAVHAADVLLVATPEYNQSIPGTLKNALDWLSRGADADRLAGKPVAVAGATVGPWGTRLAQAHLRHVLGVIGLRVVGPGLFVAGAASRWEAETGRWDDALQVRLQAWLHEVAAAAGAV</sequence>
<keyword evidence="5" id="KW-1185">Reference proteome</keyword>
<protein>
    <submittedName>
        <fullName evidence="4">NAD(P)H-dependent oxidoreductase</fullName>
    </submittedName>
</protein>
<dbReference type="EMBL" id="PDWN01000001">
    <property type="protein sequence ID" value="KAF1697323.1"/>
    <property type="molecule type" value="Genomic_DNA"/>
</dbReference>
<dbReference type="InterPro" id="IPR050712">
    <property type="entry name" value="NAD(P)H-dep_reductase"/>
</dbReference>
<comment type="cofactor">
    <cofactor evidence="1">
        <name>FMN</name>
        <dbReference type="ChEBI" id="CHEBI:58210"/>
    </cofactor>
</comment>
<keyword evidence="2" id="KW-0285">Flavoprotein</keyword>
<evidence type="ECO:0000259" key="3">
    <source>
        <dbReference type="Pfam" id="PF03358"/>
    </source>
</evidence>
<comment type="caution">
    <text evidence="4">The sequence shown here is derived from an EMBL/GenBank/DDBJ whole genome shotgun (WGS) entry which is preliminary data.</text>
</comment>
<name>A0ABQ6ZB55_9GAMM</name>
<evidence type="ECO:0000313" key="5">
    <source>
        <dbReference type="Proteomes" id="UP000788419"/>
    </source>
</evidence>
<keyword evidence="2" id="KW-0288">FMN</keyword>
<gene>
    <name evidence="4" type="ORF">CSC65_00120</name>
</gene>
<proteinExistence type="predicted"/>
<dbReference type="Gene3D" id="3.40.50.360">
    <property type="match status" value="1"/>
</dbReference>
<dbReference type="Pfam" id="PF03358">
    <property type="entry name" value="FMN_red"/>
    <property type="match status" value="1"/>
</dbReference>
<evidence type="ECO:0000313" key="4">
    <source>
        <dbReference type="EMBL" id="KAF1697323.1"/>
    </source>
</evidence>
<dbReference type="InterPro" id="IPR005025">
    <property type="entry name" value="FMN_Rdtase-like_dom"/>
</dbReference>
<dbReference type="InterPro" id="IPR029039">
    <property type="entry name" value="Flavoprotein-like_sf"/>
</dbReference>
<evidence type="ECO:0000256" key="1">
    <source>
        <dbReference type="ARBA" id="ARBA00001917"/>
    </source>
</evidence>
<accession>A0ABQ6ZB55</accession>
<organism evidence="4 5">
    <name type="scientific">Pseudoxanthomonas daejeonensis</name>
    <dbReference type="NCBI Taxonomy" id="266062"/>
    <lineage>
        <taxon>Bacteria</taxon>
        <taxon>Pseudomonadati</taxon>
        <taxon>Pseudomonadota</taxon>
        <taxon>Gammaproteobacteria</taxon>
        <taxon>Lysobacterales</taxon>
        <taxon>Lysobacteraceae</taxon>
        <taxon>Pseudoxanthomonas</taxon>
    </lineage>
</organism>
<evidence type="ECO:0000256" key="2">
    <source>
        <dbReference type="ARBA" id="ARBA00022643"/>
    </source>
</evidence>
<reference evidence="4 5" key="1">
    <citation type="submission" date="2017-10" db="EMBL/GenBank/DDBJ databases">
        <title>Whole genome sequencing of members of genus Pseudoxanthomonas.</title>
        <authorList>
            <person name="Kumar S."/>
            <person name="Bansal K."/>
            <person name="Kaur A."/>
            <person name="Patil P."/>
            <person name="Sharma S."/>
            <person name="Patil P.B."/>
        </authorList>
    </citation>
    <scope>NUCLEOTIDE SEQUENCE [LARGE SCALE GENOMIC DNA]</scope>
    <source>
        <strain evidence="4 5">DSM 17801</strain>
    </source>
</reference>
<dbReference type="PANTHER" id="PTHR30543">
    <property type="entry name" value="CHROMATE REDUCTASE"/>
    <property type="match status" value="1"/>
</dbReference>